<keyword evidence="5 11" id="KW-0812">Transmembrane</keyword>
<dbReference type="InterPro" id="IPR003593">
    <property type="entry name" value="AAA+_ATPase"/>
</dbReference>
<dbReference type="EMBL" id="ML732151">
    <property type="protein sequence ID" value="KAB8079272.1"/>
    <property type="molecule type" value="Genomic_DNA"/>
</dbReference>
<feature type="transmembrane region" description="Helical" evidence="11">
    <location>
        <begin position="275"/>
        <end position="296"/>
    </location>
</feature>
<dbReference type="Pfam" id="PF00664">
    <property type="entry name" value="ABC_membrane"/>
    <property type="match status" value="2"/>
</dbReference>
<feature type="transmembrane region" description="Helical" evidence="11">
    <location>
        <begin position="401"/>
        <end position="420"/>
    </location>
</feature>
<dbReference type="GO" id="GO:0140359">
    <property type="term" value="F:ABC-type transporter activity"/>
    <property type="evidence" value="ECO:0007669"/>
    <property type="project" value="InterPro"/>
</dbReference>
<dbReference type="SUPFAM" id="SSF90123">
    <property type="entry name" value="ABC transporter transmembrane region"/>
    <property type="match status" value="2"/>
</dbReference>
<dbReference type="SUPFAM" id="SSF52540">
    <property type="entry name" value="P-loop containing nucleoside triphosphate hydrolases"/>
    <property type="match status" value="2"/>
</dbReference>
<dbReference type="Gene3D" id="3.40.50.300">
    <property type="entry name" value="P-loop containing nucleotide triphosphate hydrolases"/>
    <property type="match status" value="2"/>
</dbReference>
<evidence type="ECO:0000256" key="7">
    <source>
        <dbReference type="ARBA" id="ARBA00022840"/>
    </source>
</evidence>
<dbReference type="FunFam" id="1.20.1560.10:FF:000055">
    <property type="entry name" value="ABC multidrug transporter (Eurofung)"/>
    <property type="match status" value="1"/>
</dbReference>
<dbReference type="InterPro" id="IPR017871">
    <property type="entry name" value="ABC_transporter-like_CS"/>
</dbReference>
<feature type="domain" description="ABC transmembrane type-1" evidence="13">
    <location>
        <begin position="295"/>
        <end position="572"/>
    </location>
</feature>
<dbReference type="CDD" id="cd03244">
    <property type="entry name" value="ABCC_MRP_domain2"/>
    <property type="match status" value="1"/>
</dbReference>
<dbReference type="CDD" id="cd18580">
    <property type="entry name" value="ABC_6TM_ABCC_D2"/>
    <property type="match status" value="1"/>
</dbReference>
<evidence type="ECO:0000259" key="12">
    <source>
        <dbReference type="PROSITE" id="PS50893"/>
    </source>
</evidence>
<evidence type="ECO:0000256" key="3">
    <source>
        <dbReference type="ARBA" id="ARBA00022448"/>
    </source>
</evidence>
<evidence type="ECO:0000256" key="1">
    <source>
        <dbReference type="ARBA" id="ARBA00004651"/>
    </source>
</evidence>
<dbReference type="InterPro" id="IPR003439">
    <property type="entry name" value="ABC_transporter-like_ATP-bd"/>
</dbReference>
<keyword evidence="8 11" id="KW-1133">Transmembrane helix</keyword>
<dbReference type="FunFam" id="3.40.50.300:FF:000838">
    <property type="entry name" value="ABC multidrug transporter (Eurofung)"/>
    <property type="match status" value="1"/>
</dbReference>
<feature type="transmembrane region" description="Helical" evidence="11">
    <location>
        <begin position="1060"/>
        <end position="1081"/>
    </location>
</feature>
<keyword evidence="6" id="KW-0547">Nucleotide-binding</keyword>
<feature type="domain" description="ABC transporter" evidence="12">
    <location>
        <begin position="658"/>
        <end position="887"/>
    </location>
</feature>
<feature type="transmembrane region" description="Helical" evidence="11">
    <location>
        <begin position="65"/>
        <end position="90"/>
    </location>
</feature>
<dbReference type="SMART" id="SM00382">
    <property type="entry name" value="AAA"/>
    <property type="match status" value="2"/>
</dbReference>
<keyword evidence="14" id="KW-0378">Hydrolase</keyword>
<dbReference type="InterPro" id="IPR044746">
    <property type="entry name" value="ABCC_6TM_D1"/>
</dbReference>
<feature type="transmembrane region" description="Helical" evidence="11">
    <location>
        <begin position="34"/>
        <end position="53"/>
    </location>
</feature>
<dbReference type="Gene3D" id="1.20.1560.10">
    <property type="entry name" value="ABC transporter type 1, transmembrane domain"/>
    <property type="match status" value="2"/>
</dbReference>
<feature type="transmembrane region" description="Helical" evidence="11">
    <location>
        <begin position="158"/>
        <end position="179"/>
    </location>
</feature>
<dbReference type="FunFam" id="1.20.1560.10:FF:000066">
    <property type="entry name" value="ABC multidrug transporter (Eurofung)"/>
    <property type="match status" value="1"/>
</dbReference>
<feature type="transmembrane region" description="Helical" evidence="11">
    <location>
        <begin position="938"/>
        <end position="964"/>
    </location>
</feature>
<feature type="domain" description="ABC transporter" evidence="12">
    <location>
        <begin position="1266"/>
        <end position="1499"/>
    </location>
</feature>
<feature type="transmembrane region" description="Helical" evidence="11">
    <location>
        <begin position="1171"/>
        <end position="1192"/>
    </location>
</feature>
<dbReference type="InterPro" id="IPR056227">
    <property type="entry name" value="TMD0_ABC"/>
</dbReference>
<dbReference type="InterPro" id="IPR050173">
    <property type="entry name" value="ABC_transporter_C-like"/>
</dbReference>
<dbReference type="CDD" id="cd18579">
    <property type="entry name" value="ABC_6TM_ABCC_D1"/>
    <property type="match status" value="1"/>
</dbReference>
<sequence>MAECSMDVESAFGPIVSNECLAGLDFTLFFEETILTLPVTLFFLLWAVPRIFYLRQQTKKVEGGYWHFVKLIGYAALAALQLSLVGLWAAPSGLRTRATIGTTVVSFLASIILGISSQYEHSRTIRPPTINSGYLFLSSLLSLAKARTLYYVETNQSIPIVFTTVLCLKVVLLIVETIPKVSILKRDYRDSPPESTVGVLGECLFWWLNPLLLLGNRVDLTVPQLPKLDDRLCSTGIGENGLEKIWRNGKHVCLNISTGADDRVINLGKKSGHSLLWACFRYFSGPILLGILPRALQVGFTFAQPFLVDTTVTWIGGDDLSYTLGQGYALIGAFGIVYIGIAISTAVSQHLAYRVVSMMRASLIDMLYNHIMVMRDVDIEDSSPVTLMTADIERIASGLRYLHDVWACIIEIPIALYLLWRQLGIASVAPIVVVVVCMVLSVLISALAGPRQKVWLEAIEKRVDVTAKVLGSVNGVRTAGLTDKLYTLVQTMRTDEIAMSERFRRLLILVVGVAYSNVSLSPLASFIIYSLIARHNGDETLTPAKAFTSLTLFTLLATPISNLVEAATGVATAVGSIKRINLFLQSEPRHDDARESRAPQSNVSITSSITTSIPTTTQTEIGVISVKEKEKDPAFVQEFPSVSSRGGLPSYDGATGPAFVADGRSAGWEESKPTVIEDLSFKIHRGTVTIVVGPVGCGKSTLVRALLRETPIYSGGLKVEPEAIAYCSQTPWLTNSSLQDNILGESFFDVDWYNAVIEACALYDDIQSQPNGDQTMLGSQGTVLSGGQKQRVALARAVYSRADTMILDDVFSGLDRNTEDAIFHALLAPGGLFRRMGTTVIMTTNSTSRLAAADHIIALTTSGTILEQGTFEDLQARADGYINSLSVPDTKKKTDDLEITELAAPKLQNRFSLASLDLDLEPPPKDGRRTGDMSVYWYYIKVLGVFRALIFIVLIMCYVVGITYPSIWVEKWTASNMIHPNTQLGYWLGVYGFIAVMAVSTLVLACWHLMANLVARGARNMHSELLQSVLDAPMSFFHTTDVGNTTNRFSQDLQLIDMELPLSVLNTILTFFTCVAQVVIICVSTSYIAATVPACLIVFYFIQRFYLRTSRQMRYLDIEAKAPLVTHFLETLSGLATIRSYKWEQNYRQRNSKLLNDSQRPFYLLYSIQRWLELVIAMMVAGFAVVLVGVAVATRGSLSAGFVGLALLNIVTFTENLQGLIMQWTVLETSIGAVSRIRTFKATVESEHQENETVVPPKEWPERGAIEFNDVVASYKTQTSRALDHISLSIKAGTKVGICGRSGSGKSSLISSLFRLIELTSGSIIIDGLDITTMDRNALRAQLNCIPQAPFLLPGCSVRLNVDPSGEIEDDLVSNALKKVKLWDVVRELGGLDATITSDTFSPGQKQLLCFARAMVRKEGKILILDEATSSIDTKTDEIMQSLIRSEFAGHTVIAIAHRLETIIDFDEVIVIDAGRVREQGPPGRLLEQKGAFAELYWDTNRGSTKTPLRF</sequence>
<evidence type="ECO:0000256" key="8">
    <source>
        <dbReference type="ARBA" id="ARBA00022989"/>
    </source>
</evidence>
<reference evidence="14 15" key="1">
    <citation type="submission" date="2019-04" db="EMBL/GenBank/DDBJ databases">
        <title>Friends and foes A comparative genomics study of 23 Aspergillus species from section Flavi.</title>
        <authorList>
            <consortium name="DOE Joint Genome Institute"/>
            <person name="Kjaerbolling I."/>
            <person name="Vesth T."/>
            <person name="Frisvad J.C."/>
            <person name="Nybo J.L."/>
            <person name="Theobald S."/>
            <person name="Kildgaard S."/>
            <person name="Isbrandt T."/>
            <person name="Kuo A."/>
            <person name="Sato A."/>
            <person name="Lyhne E.K."/>
            <person name="Kogle M.E."/>
            <person name="Wiebenga A."/>
            <person name="Kun R.S."/>
            <person name="Lubbers R.J."/>
            <person name="Makela M.R."/>
            <person name="Barry K."/>
            <person name="Chovatia M."/>
            <person name="Clum A."/>
            <person name="Daum C."/>
            <person name="Haridas S."/>
            <person name="He G."/>
            <person name="LaButti K."/>
            <person name="Lipzen A."/>
            <person name="Mondo S."/>
            <person name="Riley R."/>
            <person name="Salamov A."/>
            <person name="Simmons B.A."/>
            <person name="Magnuson J.K."/>
            <person name="Henrissat B."/>
            <person name="Mortensen U.H."/>
            <person name="Larsen T.O."/>
            <person name="Devries R.P."/>
            <person name="Grigoriev I.V."/>
            <person name="Machida M."/>
            <person name="Baker S.E."/>
            <person name="Andersen M.R."/>
        </authorList>
    </citation>
    <scope>NUCLEOTIDE SEQUENCE [LARGE SCALE GENOMIC DNA]</scope>
    <source>
        <strain evidence="14 15">CBS 151.66</strain>
    </source>
</reference>
<proteinExistence type="inferred from homology"/>
<dbReference type="PROSITE" id="PS50929">
    <property type="entry name" value="ABC_TM1F"/>
    <property type="match status" value="2"/>
</dbReference>
<dbReference type="PANTHER" id="PTHR24223:SF399">
    <property type="entry name" value="ABC TRANSPORTER ATNG"/>
    <property type="match status" value="1"/>
</dbReference>
<dbReference type="InterPro" id="IPR036640">
    <property type="entry name" value="ABC1_TM_sf"/>
</dbReference>
<evidence type="ECO:0000256" key="4">
    <source>
        <dbReference type="ARBA" id="ARBA00022475"/>
    </source>
</evidence>
<dbReference type="Proteomes" id="UP000326565">
    <property type="component" value="Unassembled WGS sequence"/>
</dbReference>
<feature type="transmembrane region" description="Helical" evidence="11">
    <location>
        <begin position="134"/>
        <end position="152"/>
    </location>
</feature>
<dbReference type="PROSITE" id="PS50893">
    <property type="entry name" value="ABC_TRANSPORTER_2"/>
    <property type="match status" value="2"/>
</dbReference>
<dbReference type="GO" id="GO:0005886">
    <property type="term" value="C:plasma membrane"/>
    <property type="evidence" value="ECO:0007669"/>
    <property type="project" value="UniProtKB-SubCell"/>
</dbReference>
<dbReference type="PANTHER" id="PTHR24223">
    <property type="entry name" value="ATP-BINDING CASSETTE SUB-FAMILY C"/>
    <property type="match status" value="1"/>
</dbReference>
<keyword evidence="7" id="KW-0067">ATP-binding</keyword>
<feature type="domain" description="ABC transmembrane type-1" evidence="13">
    <location>
        <begin position="949"/>
        <end position="1229"/>
    </location>
</feature>
<dbReference type="InterPro" id="IPR027417">
    <property type="entry name" value="P-loop_NTPase"/>
</dbReference>
<evidence type="ECO:0000256" key="2">
    <source>
        <dbReference type="ARBA" id="ARBA00009726"/>
    </source>
</evidence>
<dbReference type="InterPro" id="IPR044726">
    <property type="entry name" value="ABCC_6TM_D2"/>
</dbReference>
<evidence type="ECO:0000256" key="10">
    <source>
        <dbReference type="ARBA" id="ARBA00023180"/>
    </source>
</evidence>
<feature type="transmembrane region" description="Helical" evidence="11">
    <location>
        <begin position="552"/>
        <end position="574"/>
    </location>
</feature>
<organism evidence="14 15">
    <name type="scientific">Aspergillus leporis</name>
    <dbReference type="NCBI Taxonomy" id="41062"/>
    <lineage>
        <taxon>Eukaryota</taxon>
        <taxon>Fungi</taxon>
        <taxon>Dikarya</taxon>
        <taxon>Ascomycota</taxon>
        <taxon>Pezizomycotina</taxon>
        <taxon>Eurotiomycetes</taxon>
        <taxon>Eurotiomycetidae</taxon>
        <taxon>Eurotiales</taxon>
        <taxon>Aspergillaceae</taxon>
        <taxon>Aspergillus</taxon>
        <taxon>Aspergillus subgen. Circumdati</taxon>
    </lineage>
</organism>
<feature type="transmembrane region" description="Helical" evidence="11">
    <location>
        <begin position="984"/>
        <end position="1011"/>
    </location>
</feature>
<feature type="transmembrane region" description="Helical" evidence="11">
    <location>
        <begin position="328"/>
        <end position="353"/>
    </location>
</feature>
<evidence type="ECO:0000256" key="9">
    <source>
        <dbReference type="ARBA" id="ARBA00023136"/>
    </source>
</evidence>
<comment type="subcellular location">
    <subcellularLocation>
        <location evidence="1">Cell membrane</location>
        <topology evidence="1">Multi-pass membrane protein</topology>
    </subcellularLocation>
</comment>
<evidence type="ECO:0000256" key="11">
    <source>
        <dbReference type="SAM" id="Phobius"/>
    </source>
</evidence>
<feature type="transmembrane region" description="Helical" evidence="11">
    <location>
        <begin position="1087"/>
        <end position="1107"/>
    </location>
</feature>
<dbReference type="GO" id="GO:0016887">
    <property type="term" value="F:ATP hydrolysis activity"/>
    <property type="evidence" value="ECO:0007669"/>
    <property type="project" value="InterPro"/>
</dbReference>
<evidence type="ECO:0000313" key="15">
    <source>
        <dbReference type="Proteomes" id="UP000326565"/>
    </source>
</evidence>
<comment type="similarity">
    <text evidence="2">Belongs to the ABC transporter superfamily. ABCC family. Conjugate transporter (TC 3.A.1.208) subfamily.</text>
</comment>
<protein>
    <submittedName>
        <fullName evidence="14">P-loop containing nucleoside triphosphate hydrolase protein</fullName>
    </submittedName>
</protein>
<dbReference type="Pfam" id="PF24357">
    <property type="entry name" value="TMD0_ABC"/>
    <property type="match status" value="1"/>
</dbReference>
<name>A0A5N5XIJ3_9EURO</name>
<feature type="transmembrane region" description="Helical" evidence="11">
    <location>
        <begin position="96"/>
        <end position="113"/>
    </location>
</feature>
<keyword evidence="15" id="KW-1185">Reference proteome</keyword>
<accession>A0A5N5XIJ3</accession>
<dbReference type="InterPro" id="IPR011527">
    <property type="entry name" value="ABC1_TM_dom"/>
</dbReference>
<keyword evidence="3" id="KW-0813">Transport</keyword>
<gene>
    <name evidence="14" type="ORF">BDV29DRAFT_151872</name>
</gene>
<evidence type="ECO:0000256" key="5">
    <source>
        <dbReference type="ARBA" id="ARBA00022692"/>
    </source>
</evidence>
<feature type="transmembrane region" description="Helical" evidence="11">
    <location>
        <begin position="506"/>
        <end position="532"/>
    </location>
</feature>
<keyword evidence="4" id="KW-1003">Cell membrane</keyword>
<dbReference type="OrthoDB" id="6500128at2759"/>
<dbReference type="GO" id="GO:0005524">
    <property type="term" value="F:ATP binding"/>
    <property type="evidence" value="ECO:0007669"/>
    <property type="project" value="UniProtKB-KW"/>
</dbReference>
<dbReference type="Pfam" id="PF00005">
    <property type="entry name" value="ABC_tran"/>
    <property type="match status" value="2"/>
</dbReference>
<keyword evidence="10" id="KW-0325">Glycoprotein</keyword>
<keyword evidence="9 11" id="KW-0472">Membrane</keyword>
<feature type="transmembrane region" description="Helical" evidence="11">
    <location>
        <begin position="426"/>
        <end position="448"/>
    </location>
</feature>
<evidence type="ECO:0000313" key="14">
    <source>
        <dbReference type="EMBL" id="KAB8079272.1"/>
    </source>
</evidence>
<evidence type="ECO:0000259" key="13">
    <source>
        <dbReference type="PROSITE" id="PS50929"/>
    </source>
</evidence>
<dbReference type="PROSITE" id="PS00211">
    <property type="entry name" value="ABC_TRANSPORTER_1"/>
    <property type="match status" value="2"/>
</dbReference>
<evidence type="ECO:0000256" key="6">
    <source>
        <dbReference type="ARBA" id="ARBA00022741"/>
    </source>
</evidence>